<evidence type="ECO:0000256" key="3">
    <source>
        <dbReference type="ARBA" id="ARBA00009850"/>
    </source>
</evidence>
<evidence type="ECO:0000256" key="2">
    <source>
        <dbReference type="ARBA" id="ARBA00002704"/>
    </source>
</evidence>
<dbReference type="Gene3D" id="2.60.40.180">
    <property type="entry name" value="Transthyretin/hydroxyisourate hydrolase domain"/>
    <property type="match status" value="1"/>
</dbReference>
<gene>
    <name evidence="9" type="primary">tmuH</name>
</gene>
<dbReference type="InterPro" id="IPR014306">
    <property type="entry name" value="Hydroxyisourate_hydrolase"/>
</dbReference>
<proteinExistence type="inferred from homology"/>
<evidence type="ECO:0000256" key="5">
    <source>
        <dbReference type="ARBA" id="ARBA00022631"/>
    </source>
</evidence>
<dbReference type="EC" id="3.5.2.17" evidence="7"/>
<comment type="subunit">
    <text evidence="4 7">Homotetramer.</text>
</comment>
<dbReference type="PANTHER" id="PTHR10395">
    <property type="entry name" value="URICASE AND TRANSTHYRETIN-RELATED"/>
    <property type="match status" value="1"/>
</dbReference>
<dbReference type="SUPFAM" id="SSF49472">
    <property type="entry name" value="Transthyretin (synonym: prealbumin)"/>
    <property type="match status" value="1"/>
</dbReference>
<evidence type="ECO:0000256" key="6">
    <source>
        <dbReference type="ARBA" id="ARBA00022801"/>
    </source>
</evidence>
<keyword evidence="6 7" id="KW-0378">Hydrolase</keyword>
<dbReference type="GO" id="GO:0033971">
    <property type="term" value="F:hydroxyisourate hydrolase activity"/>
    <property type="evidence" value="ECO:0007669"/>
    <property type="project" value="UniProtKB-EC"/>
</dbReference>
<dbReference type="PROSITE" id="PS00768">
    <property type="entry name" value="TRANSTHYRETIN_1"/>
    <property type="match status" value="1"/>
</dbReference>
<dbReference type="AlphaFoldDB" id="I7A7N1"/>
<comment type="function">
    <text evidence="2">Catalyzes the hydrolysis of 5-hydroxyisourate (HIU) to 2-oxo-4-hydroxy-4-carboxy-5-ureidoimidazoline (OHCU).</text>
</comment>
<name>I7A7N1_PSEU3</name>
<dbReference type="GO" id="GO:0006144">
    <property type="term" value="P:purine nucleobase metabolic process"/>
    <property type="evidence" value="ECO:0007669"/>
    <property type="project" value="UniProtKB-KW"/>
</dbReference>
<reference evidence="9" key="1">
    <citation type="journal article" date="2012" name="J. Bacteriol.">
        <title>Delineation of the Caffeine C-8 Oxidation Pathway in Pseudomonas sp. Strain CBB1 via Characterization of a New Trimethyluric Acid Monooxygenase and Genes Involved in Trimethyluric Acid Metabolism.</title>
        <authorList>
            <person name="Mohanty S.K."/>
            <person name="Yu C.L."/>
            <person name="Das S."/>
            <person name="Louie T.M."/>
            <person name="Gakhar L."/>
            <person name="Subramanian M."/>
        </authorList>
    </citation>
    <scope>NUCLEOTIDE SEQUENCE</scope>
    <source>
        <strain evidence="9">CBB1</strain>
    </source>
</reference>
<sequence length="114" mass="12817">MAGLTVHVLDIMNGIPGGGMRIDFLRLDGTDKFHLKTLFTNAEGRTDEPVLTSSDMMSGTFELMFHVKDYFRRGGTDATFFELVPVRFKIVSTHVHHHVPLVVAPWGYQSYMGT</sequence>
<evidence type="ECO:0000256" key="7">
    <source>
        <dbReference type="RuleBase" id="RU361270"/>
    </source>
</evidence>
<keyword evidence="5 7" id="KW-0659">Purine metabolism</keyword>
<comment type="similarity">
    <text evidence="3 7">Belongs to the transthyretin family. 5-hydroxyisourate hydrolase subfamily.</text>
</comment>
<evidence type="ECO:0000256" key="4">
    <source>
        <dbReference type="ARBA" id="ARBA00011881"/>
    </source>
</evidence>
<dbReference type="PANTHER" id="PTHR10395:SF7">
    <property type="entry name" value="5-HYDROXYISOURATE HYDROLASE"/>
    <property type="match status" value="1"/>
</dbReference>
<dbReference type="NCBIfam" id="TIGR02962">
    <property type="entry name" value="hdxy_isourate"/>
    <property type="match status" value="1"/>
</dbReference>
<dbReference type="InterPro" id="IPR036817">
    <property type="entry name" value="Transthyretin/HIU_hydrolase_sf"/>
</dbReference>
<organism evidence="9">
    <name type="scientific">Pseudomonas sp. (strain CBB1)</name>
    <dbReference type="NCBI Taxonomy" id="765715"/>
    <lineage>
        <taxon>Bacteria</taxon>
        <taxon>Pseudomonadati</taxon>
        <taxon>Pseudomonadota</taxon>
        <taxon>Gammaproteobacteria</taxon>
        <taxon>Pseudomonadales</taxon>
        <taxon>Pseudomonadaceae</taxon>
        <taxon>Pseudomonas</taxon>
    </lineage>
</organism>
<accession>I7A7N1</accession>
<feature type="domain" description="Transthyretin/hydroxyisourate hydrolase" evidence="8">
    <location>
        <begin position="4"/>
        <end position="113"/>
    </location>
</feature>
<evidence type="ECO:0000259" key="8">
    <source>
        <dbReference type="Pfam" id="PF00576"/>
    </source>
</evidence>
<evidence type="ECO:0000256" key="1">
    <source>
        <dbReference type="ARBA" id="ARBA00001043"/>
    </source>
</evidence>
<dbReference type="EMBL" id="JQ743482">
    <property type="protein sequence ID" value="AFO10116.1"/>
    <property type="molecule type" value="Genomic_DNA"/>
</dbReference>
<dbReference type="Pfam" id="PF00576">
    <property type="entry name" value="Transthyretin"/>
    <property type="match status" value="1"/>
</dbReference>
<dbReference type="InterPro" id="IPR023418">
    <property type="entry name" value="Thyroxine_BS"/>
</dbReference>
<dbReference type="InterPro" id="IPR023416">
    <property type="entry name" value="Transthyretin/HIU_hydrolase_d"/>
</dbReference>
<evidence type="ECO:0000313" key="9">
    <source>
        <dbReference type="EMBL" id="AFO10116.1"/>
    </source>
</evidence>
<protein>
    <recommendedName>
        <fullName evidence="7">5-hydroxyisourate hydrolase</fullName>
        <shortName evidence="7">HIU hydrolase</shortName>
        <shortName evidence="7">HIUHase</shortName>
        <ecNumber evidence="7">3.5.2.17</ecNumber>
    </recommendedName>
</protein>
<comment type="catalytic activity">
    <reaction evidence="1 7">
        <text>5-hydroxyisourate + H2O = 5-hydroxy-2-oxo-4-ureido-2,5-dihydro-1H-imidazole-5-carboxylate + H(+)</text>
        <dbReference type="Rhea" id="RHEA:23736"/>
        <dbReference type="ChEBI" id="CHEBI:15377"/>
        <dbReference type="ChEBI" id="CHEBI:15378"/>
        <dbReference type="ChEBI" id="CHEBI:18072"/>
        <dbReference type="ChEBI" id="CHEBI:58639"/>
        <dbReference type="EC" id="3.5.2.17"/>
    </reaction>
</comment>